<dbReference type="STRING" id="747676.F4R8D5"/>
<dbReference type="RefSeq" id="XP_007405263.1">
    <property type="nucleotide sequence ID" value="XM_007405201.1"/>
</dbReference>
<dbReference type="InterPro" id="IPR008271">
    <property type="entry name" value="Ser/Thr_kinase_AS"/>
</dbReference>
<evidence type="ECO:0000313" key="6">
    <source>
        <dbReference type="Proteomes" id="UP000001072"/>
    </source>
</evidence>
<sequence>MSDGMGLVKAEVAIMKKLAHPNIVSLIEVIDTDTDSLFFVLELCPYGSVMPIELGKDPSSSRLSINQSKNIFRQIVLGIEYLHFNEILHRDIKPDNVLFFDDPTKTEMPLCKIVDFGVSEKFGKDGDDTTKKLAGSPAFISPELCASTGGTRGKPADIWAMGVTLYTLVVGKLPFEDTNQLALCEKIMKDPLVYRLFIPDGLDPDLEDLLKRLLDKSPDSRIEMHEIKEHPWVTNHSQDPLPSTSENVTPVNPPTELEIAYAFKSLRSLSTIVKAVTRLKARYRLSRRTLSHDDDDEIKPTILRNGNLSVTLEKEKEKEKDGKEESGVLEESGVDGSVCLSPGSLVLELESTSTLPSTSTSLLSPPSNLLISPSAPAPASASASASASSSDTLGFEESFETCLDLNQ</sequence>
<dbReference type="HOGENOM" id="CLU_676299_0_0_1"/>
<dbReference type="KEGG" id="mlr:MELLADRAFT_91015"/>
<evidence type="ECO:0000256" key="1">
    <source>
        <dbReference type="ARBA" id="ARBA00022741"/>
    </source>
</evidence>
<keyword evidence="6" id="KW-1185">Reference proteome</keyword>
<organism evidence="6">
    <name type="scientific">Melampsora larici-populina (strain 98AG31 / pathotype 3-4-7)</name>
    <name type="common">Poplar leaf rust fungus</name>
    <dbReference type="NCBI Taxonomy" id="747676"/>
    <lineage>
        <taxon>Eukaryota</taxon>
        <taxon>Fungi</taxon>
        <taxon>Dikarya</taxon>
        <taxon>Basidiomycota</taxon>
        <taxon>Pucciniomycotina</taxon>
        <taxon>Pucciniomycetes</taxon>
        <taxon>Pucciniales</taxon>
        <taxon>Melampsoraceae</taxon>
        <taxon>Melampsora</taxon>
    </lineage>
</organism>
<dbReference type="CDD" id="cd14008">
    <property type="entry name" value="STKc_LKB1_CaMKK"/>
    <property type="match status" value="1"/>
</dbReference>
<accession>F4R8D5</accession>
<dbReference type="PANTHER" id="PTHR24346:SF77">
    <property type="entry name" value="SERINE THREONINE PROTEIN KINASE"/>
    <property type="match status" value="1"/>
</dbReference>
<evidence type="ECO:0000256" key="2">
    <source>
        <dbReference type="ARBA" id="ARBA00022840"/>
    </source>
</evidence>
<reference evidence="6" key="1">
    <citation type="journal article" date="2011" name="Proc. Natl. Acad. Sci. U.S.A.">
        <title>Obligate biotrophy features unraveled by the genomic analysis of rust fungi.</title>
        <authorList>
            <person name="Duplessis S."/>
            <person name="Cuomo C.A."/>
            <person name="Lin Y.-C."/>
            <person name="Aerts A."/>
            <person name="Tisserant E."/>
            <person name="Veneault-Fourrey C."/>
            <person name="Joly D.L."/>
            <person name="Hacquard S."/>
            <person name="Amselem J."/>
            <person name="Cantarel B.L."/>
            <person name="Chiu R."/>
            <person name="Coutinho P.M."/>
            <person name="Feau N."/>
            <person name="Field M."/>
            <person name="Frey P."/>
            <person name="Gelhaye E."/>
            <person name="Goldberg J."/>
            <person name="Grabherr M.G."/>
            <person name="Kodira C.D."/>
            <person name="Kohler A."/>
            <person name="Kuees U."/>
            <person name="Lindquist E.A."/>
            <person name="Lucas S.M."/>
            <person name="Mago R."/>
            <person name="Mauceli E."/>
            <person name="Morin E."/>
            <person name="Murat C."/>
            <person name="Pangilinan J.L."/>
            <person name="Park R."/>
            <person name="Pearson M."/>
            <person name="Quesneville H."/>
            <person name="Rouhier N."/>
            <person name="Sakthikumar S."/>
            <person name="Salamov A.A."/>
            <person name="Schmutz J."/>
            <person name="Selles B."/>
            <person name="Shapiro H."/>
            <person name="Tanguay P."/>
            <person name="Tuskan G.A."/>
            <person name="Henrissat B."/>
            <person name="Van de Peer Y."/>
            <person name="Rouze P."/>
            <person name="Ellis J.G."/>
            <person name="Dodds P.N."/>
            <person name="Schein J.E."/>
            <person name="Zhong S."/>
            <person name="Hamelin R.C."/>
            <person name="Grigoriev I.V."/>
            <person name="Szabo L.J."/>
            <person name="Martin F."/>
        </authorList>
    </citation>
    <scope>NUCLEOTIDE SEQUENCE [LARGE SCALE GENOMIC DNA]</scope>
    <source>
        <strain evidence="6">98AG31 / pathotype 3-4-7</strain>
    </source>
</reference>
<dbReference type="InParanoid" id="F4R8D5"/>
<dbReference type="VEuPathDB" id="FungiDB:MELLADRAFT_91015"/>
<protein>
    <recommendedName>
        <fullName evidence="4">Protein kinase domain-containing protein</fullName>
    </recommendedName>
</protein>
<dbReference type="GeneID" id="18935757"/>
<keyword evidence="1" id="KW-0547">Nucleotide-binding</keyword>
<dbReference type="Gene3D" id="1.10.510.10">
    <property type="entry name" value="Transferase(Phosphotransferase) domain 1"/>
    <property type="match status" value="1"/>
</dbReference>
<proteinExistence type="predicted"/>
<evidence type="ECO:0000256" key="3">
    <source>
        <dbReference type="SAM" id="MobiDB-lite"/>
    </source>
</evidence>
<dbReference type="PANTHER" id="PTHR24346">
    <property type="entry name" value="MAP/MICROTUBULE AFFINITY-REGULATING KINASE"/>
    <property type="match status" value="1"/>
</dbReference>
<name>F4R8D5_MELLP</name>
<feature type="region of interest" description="Disordered" evidence="3">
    <location>
        <begin position="356"/>
        <end position="393"/>
    </location>
</feature>
<dbReference type="FunCoup" id="F4R8D5">
    <property type="interactions" value="83"/>
</dbReference>
<dbReference type="FunFam" id="1.10.510.10:FF:000571">
    <property type="entry name" value="Maternal embryonic leucine zipper kinase"/>
    <property type="match status" value="1"/>
</dbReference>
<dbReference type="GO" id="GO:0004674">
    <property type="term" value="F:protein serine/threonine kinase activity"/>
    <property type="evidence" value="ECO:0007669"/>
    <property type="project" value="TreeGrafter"/>
</dbReference>
<dbReference type="SMART" id="SM00220">
    <property type="entry name" value="S_TKc"/>
    <property type="match status" value="1"/>
</dbReference>
<gene>
    <name evidence="5" type="ORF">MELLADRAFT_91015</name>
</gene>
<dbReference type="PROSITE" id="PS50011">
    <property type="entry name" value="PROTEIN_KINASE_DOM"/>
    <property type="match status" value="1"/>
</dbReference>
<dbReference type="eggNOG" id="KOG0585">
    <property type="taxonomic scope" value="Eukaryota"/>
</dbReference>
<dbReference type="PROSITE" id="PS00108">
    <property type="entry name" value="PROTEIN_KINASE_ST"/>
    <property type="match status" value="1"/>
</dbReference>
<dbReference type="OrthoDB" id="68483at2759"/>
<dbReference type="InterPro" id="IPR011009">
    <property type="entry name" value="Kinase-like_dom_sf"/>
</dbReference>
<dbReference type="AlphaFoldDB" id="F4R8D5"/>
<dbReference type="Proteomes" id="UP000001072">
    <property type="component" value="Unassembled WGS sequence"/>
</dbReference>
<feature type="compositionally biased region" description="Basic and acidic residues" evidence="3">
    <location>
        <begin position="312"/>
        <end position="326"/>
    </location>
</feature>
<dbReference type="Pfam" id="PF00069">
    <property type="entry name" value="Pkinase"/>
    <property type="match status" value="1"/>
</dbReference>
<dbReference type="GO" id="GO:0035556">
    <property type="term" value="P:intracellular signal transduction"/>
    <property type="evidence" value="ECO:0007669"/>
    <property type="project" value="TreeGrafter"/>
</dbReference>
<keyword evidence="2" id="KW-0067">ATP-binding</keyword>
<dbReference type="InterPro" id="IPR000719">
    <property type="entry name" value="Prot_kinase_dom"/>
</dbReference>
<evidence type="ECO:0000313" key="5">
    <source>
        <dbReference type="EMBL" id="EGG11628.1"/>
    </source>
</evidence>
<dbReference type="SUPFAM" id="SSF56112">
    <property type="entry name" value="Protein kinase-like (PK-like)"/>
    <property type="match status" value="1"/>
</dbReference>
<feature type="domain" description="Protein kinase" evidence="4">
    <location>
        <begin position="1"/>
        <end position="233"/>
    </location>
</feature>
<feature type="region of interest" description="Disordered" evidence="3">
    <location>
        <begin position="309"/>
        <end position="335"/>
    </location>
</feature>
<dbReference type="GO" id="GO:0005737">
    <property type="term" value="C:cytoplasm"/>
    <property type="evidence" value="ECO:0007669"/>
    <property type="project" value="TreeGrafter"/>
</dbReference>
<dbReference type="EMBL" id="GL883092">
    <property type="protein sequence ID" value="EGG11628.1"/>
    <property type="molecule type" value="Genomic_DNA"/>
</dbReference>
<evidence type="ECO:0000259" key="4">
    <source>
        <dbReference type="PROSITE" id="PS50011"/>
    </source>
</evidence>
<dbReference type="GO" id="GO:0005524">
    <property type="term" value="F:ATP binding"/>
    <property type="evidence" value="ECO:0007669"/>
    <property type="project" value="UniProtKB-KW"/>
</dbReference>